<dbReference type="AlphaFoldDB" id="N1ZX11"/>
<dbReference type="InterPro" id="IPR002347">
    <property type="entry name" value="SDR_fam"/>
</dbReference>
<organism evidence="3 4">
    <name type="scientific">Eubacterium plexicaudatum ASF492</name>
    <dbReference type="NCBI Taxonomy" id="1235802"/>
    <lineage>
        <taxon>Bacteria</taxon>
        <taxon>Bacillati</taxon>
        <taxon>Bacillota</taxon>
        <taxon>Clostridia</taxon>
        <taxon>Eubacteriales</taxon>
        <taxon>Eubacteriaceae</taxon>
        <taxon>Eubacterium</taxon>
    </lineage>
</organism>
<protein>
    <submittedName>
        <fullName evidence="3">Uncharacterized protein</fullName>
    </submittedName>
</protein>
<dbReference type="SUPFAM" id="SSF51735">
    <property type="entry name" value="NAD(P)-binding Rossmann-fold domains"/>
    <property type="match status" value="1"/>
</dbReference>
<comment type="caution">
    <text evidence="3">The sequence shown here is derived from an EMBL/GenBank/DDBJ whole genome shotgun (WGS) entry which is preliminary data.</text>
</comment>
<dbReference type="PANTHER" id="PTHR44196">
    <property type="entry name" value="DEHYDROGENASE/REDUCTASE SDR FAMILY MEMBER 7B"/>
    <property type="match status" value="1"/>
</dbReference>
<gene>
    <name evidence="3" type="ORF">C823_04995</name>
</gene>
<dbReference type="HOGENOM" id="CLU_1492096_0_0_9"/>
<evidence type="ECO:0000313" key="4">
    <source>
        <dbReference type="Proteomes" id="UP000012589"/>
    </source>
</evidence>
<proteinExistence type="inferred from homology"/>
<dbReference type="PANTHER" id="PTHR44196:SF1">
    <property type="entry name" value="DEHYDROGENASE_REDUCTASE SDR FAMILY MEMBER 7B"/>
    <property type="match status" value="1"/>
</dbReference>
<evidence type="ECO:0000313" key="3">
    <source>
        <dbReference type="EMBL" id="EMZ20431.1"/>
    </source>
</evidence>
<evidence type="ECO:0000256" key="2">
    <source>
        <dbReference type="ARBA" id="ARBA00023002"/>
    </source>
</evidence>
<dbReference type="Pfam" id="PF00106">
    <property type="entry name" value="adh_short"/>
    <property type="match status" value="1"/>
</dbReference>
<dbReference type="InterPro" id="IPR036291">
    <property type="entry name" value="NAD(P)-bd_dom_sf"/>
</dbReference>
<comment type="similarity">
    <text evidence="1">Belongs to the short-chain dehydrogenases/reductases (SDR) family.</text>
</comment>
<dbReference type="Gene3D" id="3.40.50.720">
    <property type="entry name" value="NAD(P)-binding Rossmann-like Domain"/>
    <property type="match status" value="1"/>
</dbReference>
<dbReference type="GO" id="GO:0016491">
    <property type="term" value="F:oxidoreductase activity"/>
    <property type="evidence" value="ECO:0007669"/>
    <property type="project" value="UniProtKB-KW"/>
</dbReference>
<dbReference type="Proteomes" id="UP000012589">
    <property type="component" value="Unassembled WGS sequence"/>
</dbReference>
<dbReference type="GO" id="GO:0016020">
    <property type="term" value="C:membrane"/>
    <property type="evidence" value="ECO:0007669"/>
    <property type="project" value="TreeGrafter"/>
</dbReference>
<name>N1ZX11_9FIRM</name>
<dbReference type="STRING" id="1235802.C823_04995"/>
<dbReference type="EMBL" id="AQFT01000145">
    <property type="protein sequence ID" value="EMZ20431.1"/>
    <property type="molecule type" value="Genomic_DNA"/>
</dbReference>
<accession>N1ZX11</accession>
<keyword evidence="2" id="KW-0560">Oxidoreductase</keyword>
<sequence length="181" mass="20597">MKTVLITGTTSGIGKAFAEKFADEGYDLILVARNEQKLKQQQAALQETYHVAVRYIVQDLTQESAAGLIMADIDKWKVTIDVLVNNAGFNECGFFVDTSLDRELEMINMHIRFAALTIKNFSQKNLPFCGKISDNIINPKLFFRIMHVKKGGFFMKTKVTRKEARKHLEQFHLAVELVKVI</sequence>
<dbReference type="PRINTS" id="PR00081">
    <property type="entry name" value="GDHRDH"/>
</dbReference>
<feature type="non-terminal residue" evidence="3">
    <location>
        <position position="181"/>
    </location>
</feature>
<keyword evidence="4" id="KW-1185">Reference proteome</keyword>
<reference evidence="3 4" key="1">
    <citation type="journal article" date="2014" name="Genome Announc.">
        <title>Draft genome sequences of the altered schaedler flora, a defined bacterial community from gnotobiotic mice.</title>
        <authorList>
            <person name="Wannemuehler M.J."/>
            <person name="Overstreet A.M."/>
            <person name="Ward D.V."/>
            <person name="Phillips G.J."/>
        </authorList>
    </citation>
    <scope>NUCLEOTIDE SEQUENCE [LARGE SCALE GENOMIC DNA]</scope>
    <source>
        <strain evidence="3 4">ASF492</strain>
    </source>
</reference>
<evidence type="ECO:0000256" key="1">
    <source>
        <dbReference type="ARBA" id="ARBA00006484"/>
    </source>
</evidence>
<dbReference type="eggNOG" id="COG0300">
    <property type="taxonomic scope" value="Bacteria"/>
</dbReference>